<dbReference type="CDD" id="cd11063">
    <property type="entry name" value="CYP52"/>
    <property type="match status" value="1"/>
</dbReference>
<proteinExistence type="inferred from homology"/>
<keyword evidence="4 7" id="KW-0560">Oxidoreductase</keyword>
<evidence type="ECO:0000256" key="3">
    <source>
        <dbReference type="ARBA" id="ARBA00022723"/>
    </source>
</evidence>
<dbReference type="GO" id="GO:0005506">
    <property type="term" value="F:iron ion binding"/>
    <property type="evidence" value="ECO:0007669"/>
    <property type="project" value="InterPro"/>
</dbReference>
<keyword evidence="10" id="KW-1185">Reference proteome</keyword>
<dbReference type="GO" id="GO:0016712">
    <property type="term" value="F:oxidoreductase activity, acting on paired donors, with incorporation or reduction of molecular oxygen, reduced flavin or flavoprotein as one donor, and incorporation of one atom of oxygen"/>
    <property type="evidence" value="ECO:0007669"/>
    <property type="project" value="InterPro"/>
</dbReference>
<dbReference type="PANTHER" id="PTHR24287:SF17">
    <property type="entry name" value="P450, PUTATIVE (EUROFUNG)-RELATED"/>
    <property type="match status" value="1"/>
</dbReference>
<evidence type="ECO:0000313" key="10">
    <source>
        <dbReference type="Proteomes" id="UP001175001"/>
    </source>
</evidence>
<evidence type="ECO:0000256" key="2">
    <source>
        <dbReference type="ARBA" id="ARBA00010617"/>
    </source>
</evidence>
<dbReference type="EMBL" id="JAUJDW010000003">
    <property type="protein sequence ID" value="KAK0663693.1"/>
    <property type="molecule type" value="Genomic_DNA"/>
</dbReference>
<dbReference type="PRINTS" id="PR00385">
    <property type="entry name" value="P450"/>
</dbReference>
<dbReference type="InterPro" id="IPR036396">
    <property type="entry name" value="Cyt_P450_sf"/>
</dbReference>
<evidence type="ECO:0000256" key="4">
    <source>
        <dbReference type="ARBA" id="ARBA00023002"/>
    </source>
</evidence>
<dbReference type="Pfam" id="PF00067">
    <property type="entry name" value="p450"/>
    <property type="match status" value="2"/>
</dbReference>
<protein>
    <submittedName>
        <fullName evidence="9">Cytochrome P450 52A6</fullName>
    </submittedName>
</protein>
<reference evidence="9" key="1">
    <citation type="submission" date="2023-06" db="EMBL/GenBank/DDBJ databases">
        <title>Multi-omics analyses reveal the molecular pathogenesis toolkit of Lasiodiplodia hormozganensis, a cross-kingdom pathogen.</title>
        <authorList>
            <person name="Felix C."/>
            <person name="Meneses R."/>
            <person name="Goncalves M.F.M."/>
            <person name="Tilleman L."/>
            <person name="Duarte A.S."/>
            <person name="Jorrin-Novo J.V."/>
            <person name="Van De Peer Y."/>
            <person name="Deforce D."/>
            <person name="Van Nieuwerburgh F."/>
            <person name="Esteves A.C."/>
            <person name="Alves A."/>
        </authorList>
    </citation>
    <scope>NUCLEOTIDE SEQUENCE</scope>
    <source>
        <strain evidence="9">CBS 339.90</strain>
    </source>
</reference>
<sequence>MAPSIFLSPVFLFASITTVLYFAYRTIALSLARRRFIRENGCLPAASLKMRDPILGIDALLSTIRAGKKHQLLDMLTARFTETNSKTFTSKRLGAHAIMTMEPENVKAILATRFKDFAIAPFRQPALQGLLGDGIFTTDGGHWAASRAMIRPNFVRDQVADLQAFESHFEDLMAAIPKATTTDASFFDLQELFFKFTIDSATEFLFGKSVRSLRPGNSDDAGVNKAEASFAEAFTVAQAEGLDLIRLGPLAHLIGANRARISTGERAVDVVHAYVDQFVDEAVRFREEVAEKDEKRGDVETGQDEEKYVFLHELATRTTDKKRLRSELLNVLLAGRDTTASLLGNLFFVLARQPEVWQKLREEVVTTLQGRRPTYEELRNMKYLKWCLNECKSSLKFTQHPKPIITSSHLSTSIHGNNKAKADFPHPALRLHPVVPLNTRMCVRDTVFPTGGGPHGTAPVFVPAGTITSWSVWAMHRRRDIFGADAEAFRPERWERLRVGWEYLPFNGGPRICVGQQYALTEASYVVARLAQEFEQLVPRDGKEQWREQVALTLCPGNGCWVRLVPASSSSSSS</sequence>
<dbReference type="PRINTS" id="PR01239">
    <property type="entry name" value="EP450IICYP52"/>
</dbReference>
<comment type="caution">
    <text evidence="9">The sequence shown here is derived from an EMBL/GenBank/DDBJ whole genome shotgun (WGS) entry which is preliminary data.</text>
</comment>
<evidence type="ECO:0000256" key="1">
    <source>
        <dbReference type="ARBA" id="ARBA00001971"/>
    </source>
</evidence>
<keyword evidence="8" id="KW-1133">Transmembrane helix</keyword>
<dbReference type="AlphaFoldDB" id="A0AA39Z3Y6"/>
<dbReference type="GO" id="GO:0020037">
    <property type="term" value="F:heme binding"/>
    <property type="evidence" value="ECO:0007669"/>
    <property type="project" value="InterPro"/>
</dbReference>
<evidence type="ECO:0000256" key="7">
    <source>
        <dbReference type="RuleBase" id="RU000461"/>
    </source>
</evidence>
<dbReference type="SUPFAM" id="SSF48264">
    <property type="entry name" value="Cytochrome P450"/>
    <property type="match status" value="1"/>
</dbReference>
<dbReference type="InterPro" id="IPR047146">
    <property type="entry name" value="Cyt_P450_E_CYP52_fungi"/>
</dbReference>
<accession>A0AA39Z3Y6</accession>
<comment type="similarity">
    <text evidence="2 7">Belongs to the cytochrome P450 family.</text>
</comment>
<evidence type="ECO:0000313" key="9">
    <source>
        <dbReference type="EMBL" id="KAK0663693.1"/>
    </source>
</evidence>
<dbReference type="InterPro" id="IPR017972">
    <property type="entry name" value="Cyt_P450_CS"/>
</dbReference>
<name>A0AA39Z3Y6_9PEZI</name>
<keyword evidence="3 7" id="KW-0479">Metal-binding</keyword>
<dbReference type="Proteomes" id="UP001175001">
    <property type="component" value="Unassembled WGS sequence"/>
</dbReference>
<keyword evidence="7" id="KW-0349">Heme</keyword>
<dbReference type="PANTHER" id="PTHR24287">
    <property type="entry name" value="P450, PUTATIVE (EUROFUNG)-RELATED"/>
    <property type="match status" value="1"/>
</dbReference>
<evidence type="ECO:0000256" key="8">
    <source>
        <dbReference type="SAM" id="Phobius"/>
    </source>
</evidence>
<keyword evidence="6 7" id="KW-0503">Monooxygenase</keyword>
<keyword evidence="8" id="KW-0472">Membrane</keyword>
<dbReference type="InterPro" id="IPR001128">
    <property type="entry name" value="Cyt_P450"/>
</dbReference>
<dbReference type="InterPro" id="IPR002974">
    <property type="entry name" value="Cyt_P450_E_CYP52_ascomycetes"/>
</dbReference>
<dbReference type="Gene3D" id="1.10.630.10">
    <property type="entry name" value="Cytochrome P450"/>
    <property type="match status" value="1"/>
</dbReference>
<comment type="cofactor">
    <cofactor evidence="1">
        <name>heme</name>
        <dbReference type="ChEBI" id="CHEBI:30413"/>
    </cofactor>
</comment>
<keyword evidence="5 7" id="KW-0408">Iron</keyword>
<keyword evidence="8" id="KW-0812">Transmembrane</keyword>
<feature type="transmembrane region" description="Helical" evidence="8">
    <location>
        <begin position="6"/>
        <end position="24"/>
    </location>
</feature>
<evidence type="ECO:0000256" key="5">
    <source>
        <dbReference type="ARBA" id="ARBA00023004"/>
    </source>
</evidence>
<dbReference type="PROSITE" id="PS00086">
    <property type="entry name" value="CYTOCHROME_P450"/>
    <property type="match status" value="1"/>
</dbReference>
<evidence type="ECO:0000256" key="6">
    <source>
        <dbReference type="ARBA" id="ARBA00023033"/>
    </source>
</evidence>
<gene>
    <name evidence="9" type="primary">CYP52A6</name>
    <name evidence="9" type="ORF">DIS24_g1038</name>
</gene>
<organism evidence="9 10">
    <name type="scientific">Lasiodiplodia hormozganensis</name>
    <dbReference type="NCBI Taxonomy" id="869390"/>
    <lineage>
        <taxon>Eukaryota</taxon>
        <taxon>Fungi</taxon>
        <taxon>Dikarya</taxon>
        <taxon>Ascomycota</taxon>
        <taxon>Pezizomycotina</taxon>
        <taxon>Dothideomycetes</taxon>
        <taxon>Dothideomycetes incertae sedis</taxon>
        <taxon>Botryosphaeriales</taxon>
        <taxon>Botryosphaeriaceae</taxon>
        <taxon>Lasiodiplodia</taxon>
    </lineage>
</organism>